<dbReference type="Proteomes" id="UP000515442">
    <property type="component" value="Chromosome"/>
</dbReference>
<dbReference type="AlphaFoldDB" id="A0A6S5CDR1"/>
<gene>
    <name evidence="1" type="ORF">WP3W19E03_39930</name>
</gene>
<sequence length="32" mass="3513">MNAYLASLNGLNLFTSFEVRGDRLTAELVLAL</sequence>
<evidence type="ECO:0000313" key="1">
    <source>
        <dbReference type="EMBL" id="BBR41468.1"/>
    </source>
</evidence>
<accession>A0A6S5CDR1</accession>
<reference evidence="1 2" key="1">
    <citation type="submission" date="2019-12" db="EMBL/GenBank/DDBJ databases">
        <title>complete genome sequences of Aeromonas veronii str. WP3-W19-ESBL-03 isolated from wastewater treatment plant effluent.</title>
        <authorList>
            <person name="Sekizuka T."/>
            <person name="Itokawa K."/>
            <person name="Yatsu K."/>
            <person name="Inamine Y."/>
            <person name="Kuroda M."/>
        </authorList>
    </citation>
    <scope>NUCLEOTIDE SEQUENCE [LARGE SCALE GENOMIC DNA]</scope>
    <source>
        <strain evidence="1 2">WP3-W19-ESBL-03</strain>
    </source>
</reference>
<evidence type="ECO:0000313" key="2">
    <source>
        <dbReference type="Proteomes" id="UP000515442"/>
    </source>
</evidence>
<protein>
    <submittedName>
        <fullName evidence="1">Uncharacterized protein</fullName>
    </submittedName>
</protein>
<name>A0A6S5CDR1_AERVE</name>
<dbReference type="EMBL" id="AP022038">
    <property type="protein sequence ID" value="BBR41468.1"/>
    <property type="molecule type" value="Genomic_DNA"/>
</dbReference>
<organism evidence="1 2">
    <name type="scientific">Aeromonas veronii</name>
    <dbReference type="NCBI Taxonomy" id="654"/>
    <lineage>
        <taxon>Bacteria</taxon>
        <taxon>Pseudomonadati</taxon>
        <taxon>Pseudomonadota</taxon>
        <taxon>Gammaproteobacteria</taxon>
        <taxon>Aeromonadales</taxon>
        <taxon>Aeromonadaceae</taxon>
        <taxon>Aeromonas</taxon>
    </lineage>
</organism>
<proteinExistence type="predicted"/>